<gene>
    <name evidence="2" type="primary">Ogfr</name>
    <name evidence="2" type="ORF">AK812_SmicGene13980</name>
</gene>
<feature type="region of interest" description="Disordered" evidence="1">
    <location>
        <begin position="388"/>
        <end position="420"/>
    </location>
</feature>
<feature type="compositionally biased region" description="Low complexity" evidence="1">
    <location>
        <begin position="1870"/>
        <end position="1892"/>
    </location>
</feature>
<evidence type="ECO:0000313" key="2">
    <source>
        <dbReference type="EMBL" id="OLQ03106.1"/>
    </source>
</evidence>
<proteinExistence type="predicted"/>
<feature type="region of interest" description="Disordered" evidence="1">
    <location>
        <begin position="233"/>
        <end position="371"/>
    </location>
</feature>
<feature type="compositionally biased region" description="Basic and acidic residues" evidence="1">
    <location>
        <begin position="233"/>
        <end position="258"/>
    </location>
</feature>
<feature type="compositionally biased region" description="Acidic residues" evidence="1">
    <location>
        <begin position="1233"/>
        <end position="1242"/>
    </location>
</feature>
<sequence>MVDAQQIFHAIKSYVEDLVVDMVHVAEARAAVLHLAVVYGFWPESFYKKRGSKSVVRVLKRLLFTVRGISLELVDCEPAPDMEEVVLDMAENDRADEAEVLSVGSGSDSDDDLEMVSEMKADKPVGVEEKLKTKLEVLQMRFVCLGRAQALLVGVGLLDRDPLFAKGSYLVFDATEAEALHAEGMEAEGVDVRDMQRKLRASCREDKAVSTLKTAAKKSKDTKLMAAIEAHAASKDEPKLHPPHADHELQANKDEPDLHPPAAEATQDEPDLHPPAAEATQDEPDLHPPAAEATNHDPYDARSPVGSPVASPLASQTGSVEPPPMVSPEPTPRYHRVDPMLSGSPLSTPFRATGGLDPDLSPVATPYKQTQDCLPLPKDLMEDFAESVQPASMVQQSPLKSALQQEPASSSCGPEESQIVVSDWLSQDLWQQVPDEQDDLFDTEDDGVPAIEDDGVPAVGDDGTGEAPKRKERASTSTPAKPNLKKSKRMAREAKSEEAWAEIQALAVAEIPDVIPPRGKKQGRMSYMVDPPAGLGQDIKKIQVVLSDRTFYVKTSINHVDGKGWEAIQEAQLHVDGVIADLDCTELFSGIGAISKVFFFVENPWRTMLKVFPAVEFILGLNQKSWNMFHGQIYWPWLYKLSLRAGHMTPEAILAQALRLQHKLYSKKVKGGKIRTSGTKALKESQSYPRSFADFIAKTHLETMANPEQHIVLALQHLDEIRKAFEPTLTCAMPISAPITRASSFKNLDVDAQVKDALAKTGALVTPPTAVKAPSPASELFGCLRSLDNPGLLRIFGCEELTAYQVTDAHDGGLTGSAFAPGTSANLDDRIFADLDISTIASTTSNPEIPTSATTNPEIPATTNPEIPVSATNPEIPTSATNPEIPASATNPEIPVSATNPEIPASATNPEIPVSATNPEIPASATNPEIPVSATNPEIPASASNPDPPGDPCTQTLRIRSMDTQSTLPRSYTAGPDSQVNDPEPQTEWSQHEALRQLIFAHPMHQASTTFTSMIEPLDKAMVSLVKVLVNDVCLAAHIKGAYIMARLGLPDLSGDDLASWENLLNVFESGHKSACAMEGSICTAREKSLQAYDLKEQQAQELKGMLRGHLEKKTISQSTYDNKIKSIDAKLLRFHEDNQLELATLEKDARMYQEQCVSTVMLIWEKLPVSSKLVLPVSLTERDLVEEEDDTAADLFDLEKVLENFLDLDSKTSPDGPVKEEASMPSSPIDLCGDDDEEDEAPVQASQVASAAAPPESEASKKPGSAVRVALNRKTTTEMEATHGCPQKEGETVEQYEKRLAHNLYMSSDCPPEISQMALKSKRSVVSMSCPELSAELRVDASQTKQIMSGFYQPGSAGNAGFSVLPEKLEEVPPLEKQKPEKKARTKPQIAKAKSKDLGNKVKDANECKKSVDDSKLSQHIRDGYSKELSTYVEKLLASQSAIDETLEAKELSYKKVRDISKELKDRYGVDMTGPSKRLADVQHAQNSQRDMLRAFPPAVPIRYVPVPMRRSMKDDAIVTRRMPLVLPHELMIVLQGRGLTSDAIRWCTLHVINLGYAGWVGASSMEYLLEKEELAFLWGGHDEGLADRLHRAYQDFTSWARARGIQWLILHVLAGTLAFAAPFQDDLLPGRYHLAELFNVMERSPRMLTEEVAERIKQLIDFSTTSYVRLAKAMALGATGKAVKPKAKAVKPKAKAVKPKAKAVKTPAEKTVEAWSVGIEGRSFVSWLRKQLREAGGFQMNAEAYKLLCDLGSDVGESLFTDMQKVMSLCKNQTADKKHLELVLDLRSWENRYTPEDADKLLDCRVQNNRLRTERAQRRLRRFTTPDAYRAPPVPEPPMFRSSSEASSRARQMRAARRLRDEGPAPPVSTASSSDAPAADPANGDAPAADQGEAADGDYTGVDVDGVYAEVFPGVGFPASDYTAPIYELTLSTPMAVLMEAYAWTMHNSVPMESVSWSLGDRLLKPEDTLASLGLHSDINVTVSRLLNPAMNEEENKACVETPGPAPSELSQVKDSPSATRIETKRICSIALVRSAQALGTGSSGNDP</sequence>
<keyword evidence="2" id="KW-0675">Receptor</keyword>
<feature type="region of interest" description="Disordered" evidence="1">
    <location>
        <begin position="1210"/>
        <end position="1268"/>
    </location>
</feature>
<evidence type="ECO:0000256" key="1">
    <source>
        <dbReference type="SAM" id="MobiDB-lite"/>
    </source>
</evidence>
<feature type="compositionally biased region" description="Basic and acidic residues" evidence="1">
    <location>
        <begin position="1210"/>
        <end position="1223"/>
    </location>
</feature>
<feature type="compositionally biased region" description="Low complexity" evidence="1">
    <location>
        <begin position="1843"/>
        <end position="1852"/>
    </location>
</feature>
<keyword evidence="3" id="KW-1185">Reference proteome</keyword>
<comment type="caution">
    <text evidence="2">The sequence shown here is derived from an EMBL/GenBank/DDBJ whole genome shotgun (WGS) entry which is preliminary data.</text>
</comment>
<feature type="region of interest" description="Disordered" evidence="1">
    <location>
        <begin position="439"/>
        <end position="489"/>
    </location>
</feature>
<feature type="region of interest" description="Disordered" evidence="1">
    <location>
        <begin position="842"/>
        <end position="990"/>
    </location>
</feature>
<reference evidence="2 3" key="1">
    <citation type="submission" date="2016-02" db="EMBL/GenBank/DDBJ databases">
        <title>Genome analysis of coral dinoflagellate symbionts highlights evolutionary adaptations to a symbiotic lifestyle.</title>
        <authorList>
            <person name="Aranda M."/>
            <person name="Li Y."/>
            <person name="Liew Y.J."/>
            <person name="Baumgarten S."/>
            <person name="Simakov O."/>
            <person name="Wilson M."/>
            <person name="Piel J."/>
            <person name="Ashoor H."/>
            <person name="Bougouffa S."/>
            <person name="Bajic V.B."/>
            <person name="Ryu T."/>
            <person name="Ravasi T."/>
            <person name="Bayer T."/>
            <person name="Micklem G."/>
            <person name="Kim H."/>
            <person name="Bhak J."/>
            <person name="Lajeunesse T.C."/>
            <person name="Voolstra C.R."/>
        </authorList>
    </citation>
    <scope>NUCLEOTIDE SEQUENCE [LARGE SCALE GENOMIC DNA]</scope>
    <source>
        <strain evidence="2 3">CCMP2467</strain>
    </source>
</reference>
<name>A0A1Q9E6R3_SYMMI</name>
<feature type="region of interest" description="Disordered" evidence="1">
    <location>
        <begin position="1817"/>
        <end position="1900"/>
    </location>
</feature>
<dbReference type="PANTHER" id="PTHR24216">
    <property type="entry name" value="PAXILLIN-RELATED"/>
    <property type="match status" value="1"/>
</dbReference>
<feature type="compositionally biased region" description="Polar residues" evidence="1">
    <location>
        <begin position="389"/>
        <end position="412"/>
    </location>
</feature>
<feature type="compositionally biased region" description="Polar residues" evidence="1">
    <location>
        <begin position="953"/>
        <end position="981"/>
    </location>
</feature>
<feature type="compositionally biased region" description="Acidic residues" evidence="1">
    <location>
        <begin position="439"/>
        <end position="455"/>
    </location>
</feature>
<feature type="compositionally biased region" description="Low complexity" evidence="1">
    <location>
        <begin position="1243"/>
        <end position="1258"/>
    </location>
</feature>
<accession>A0A1Q9E6R3</accession>
<organism evidence="2 3">
    <name type="scientific">Symbiodinium microadriaticum</name>
    <name type="common">Dinoflagellate</name>
    <name type="synonym">Zooxanthella microadriatica</name>
    <dbReference type="NCBI Taxonomy" id="2951"/>
    <lineage>
        <taxon>Eukaryota</taxon>
        <taxon>Sar</taxon>
        <taxon>Alveolata</taxon>
        <taxon>Dinophyceae</taxon>
        <taxon>Suessiales</taxon>
        <taxon>Symbiodiniaceae</taxon>
        <taxon>Symbiodinium</taxon>
    </lineage>
</organism>
<dbReference type="Proteomes" id="UP000186817">
    <property type="component" value="Unassembled WGS sequence"/>
</dbReference>
<feature type="compositionally biased region" description="Pro residues" evidence="1">
    <location>
        <begin position="321"/>
        <end position="331"/>
    </location>
</feature>
<dbReference type="OrthoDB" id="432084at2759"/>
<dbReference type="PANTHER" id="PTHR24216:SF65">
    <property type="entry name" value="PAXILLIN-LIKE PROTEIN 1"/>
    <property type="match status" value="1"/>
</dbReference>
<evidence type="ECO:0000313" key="3">
    <source>
        <dbReference type="Proteomes" id="UP000186817"/>
    </source>
</evidence>
<feature type="compositionally biased region" description="Basic and acidic residues" evidence="1">
    <location>
        <begin position="1374"/>
        <end position="1384"/>
    </location>
</feature>
<feature type="region of interest" description="Disordered" evidence="1">
    <location>
        <begin position="1374"/>
        <end position="1400"/>
    </location>
</feature>
<feature type="compositionally biased region" description="Polar residues" evidence="1">
    <location>
        <begin position="842"/>
        <end position="882"/>
    </location>
</feature>
<protein>
    <submittedName>
        <fullName evidence="2">Opioid growth factor receptor</fullName>
    </submittedName>
</protein>
<dbReference type="EMBL" id="LSRX01000246">
    <property type="protein sequence ID" value="OLQ03106.1"/>
    <property type="molecule type" value="Genomic_DNA"/>
</dbReference>